<dbReference type="SUPFAM" id="SSF54001">
    <property type="entry name" value="Cysteine proteinases"/>
    <property type="match status" value="1"/>
</dbReference>
<dbReference type="InterPro" id="IPR053710">
    <property type="entry name" value="Arylamine_NAT_domain_sf"/>
</dbReference>
<reference evidence="2 3" key="1">
    <citation type="submission" date="2020-03" db="EMBL/GenBank/DDBJ databases">
        <title>Sequencing the genomes of 1000 actinobacteria strains.</title>
        <authorList>
            <person name="Klenk H.-P."/>
        </authorList>
    </citation>
    <scope>NUCLEOTIDE SEQUENCE [LARGE SCALE GENOMIC DNA]</scope>
    <source>
        <strain evidence="2 3">DSM 18964</strain>
    </source>
</reference>
<dbReference type="PANTHER" id="PTHR11786">
    <property type="entry name" value="N-HYDROXYARYLAMINE O-ACETYLTRANSFERASE"/>
    <property type="match status" value="1"/>
</dbReference>
<dbReference type="Proteomes" id="UP000576792">
    <property type="component" value="Unassembled WGS sequence"/>
</dbReference>
<organism evidence="2 3">
    <name type="scientific">Brevibacterium marinum</name>
    <dbReference type="NCBI Taxonomy" id="418643"/>
    <lineage>
        <taxon>Bacteria</taxon>
        <taxon>Bacillati</taxon>
        <taxon>Actinomycetota</taxon>
        <taxon>Actinomycetes</taxon>
        <taxon>Micrococcales</taxon>
        <taxon>Brevibacteriaceae</taxon>
        <taxon>Brevibacterium</taxon>
    </lineage>
</organism>
<dbReference type="EMBL" id="JAATJN010000001">
    <property type="protein sequence ID" value="NJC58715.1"/>
    <property type="molecule type" value="Genomic_DNA"/>
</dbReference>
<dbReference type="PANTHER" id="PTHR11786:SF0">
    <property type="entry name" value="ARYLAMINE N-ACETYLTRANSFERASE 4-RELATED"/>
    <property type="match status" value="1"/>
</dbReference>
<comment type="similarity">
    <text evidence="1">Belongs to the arylamine N-acetyltransferase family.</text>
</comment>
<accession>A0A846S4M2</accession>
<comment type="caution">
    <text evidence="2">The sequence shown here is derived from an EMBL/GenBank/DDBJ whole genome shotgun (WGS) entry which is preliminary data.</text>
</comment>
<gene>
    <name evidence="2" type="ORF">BKA07_003750</name>
</gene>
<keyword evidence="2" id="KW-0808">Transferase</keyword>
<name>A0A846S4M2_9MICO</name>
<dbReference type="RefSeq" id="WP_167952637.1">
    <property type="nucleotide sequence ID" value="NZ_BAAAPQ010000026.1"/>
</dbReference>
<dbReference type="Gene3D" id="3.30.2140.20">
    <property type="match status" value="1"/>
</dbReference>
<dbReference type="EC" id="2.3.1.118" evidence="2"/>
<dbReference type="InterPro" id="IPR038765">
    <property type="entry name" value="Papain-like_cys_pep_sf"/>
</dbReference>
<evidence type="ECO:0000313" key="3">
    <source>
        <dbReference type="Proteomes" id="UP000576792"/>
    </source>
</evidence>
<protein>
    <submittedName>
        <fullName evidence="2">N-hydroxyarylamine O-acetyltransferase</fullName>
        <ecNumber evidence="2">2.3.1.118</ecNumber>
    </submittedName>
</protein>
<keyword evidence="2" id="KW-0012">Acyltransferase</keyword>
<dbReference type="GO" id="GO:0046990">
    <property type="term" value="F:N-hydroxyarylamine O-acetyltransferase activity"/>
    <property type="evidence" value="ECO:0007669"/>
    <property type="project" value="UniProtKB-EC"/>
</dbReference>
<sequence>MTQHSLLSRYADRLGFGGSVLDLHRRAQGTREQVLGLLDEILLAHTHAICFENLDVVAYRARGDLRAVSIDVDGVAEKLLDAGRGGYCHEHAVLIRAAVTELGLTAHPVLARVHLGGPGDAPGGLTHQATIVELDGRRYLIDPGFGGGTPEAALELSGSAEARTTPHGEHRLVPATTALEPQLRADSDWVLQSRTRSDQDFRTVYAFSEARRAQADLELANWFTSTHPGSRFTGPPILARPLPDGGRNTLEGRRLRRAIGVAQTESDERSLADATEFAEVLSTDFGLDLDTGFSDLVWSMTAEG</sequence>
<evidence type="ECO:0000256" key="1">
    <source>
        <dbReference type="ARBA" id="ARBA00006547"/>
    </source>
</evidence>
<dbReference type="Pfam" id="PF00797">
    <property type="entry name" value="Acetyltransf_2"/>
    <property type="match status" value="1"/>
</dbReference>
<dbReference type="InterPro" id="IPR001447">
    <property type="entry name" value="Arylamine_N-AcTrfase"/>
</dbReference>
<proteinExistence type="inferred from homology"/>
<dbReference type="AlphaFoldDB" id="A0A846S4M2"/>
<keyword evidence="3" id="KW-1185">Reference proteome</keyword>
<evidence type="ECO:0000313" key="2">
    <source>
        <dbReference type="EMBL" id="NJC58715.1"/>
    </source>
</evidence>